<gene>
    <name evidence="10" type="ORF">GCM10010185_61250</name>
</gene>
<dbReference type="Gene3D" id="3.40.50.200">
    <property type="entry name" value="Peptidase S8/S53 domain"/>
    <property type="match status" value="1"/>
</dbReference>
<dbReference type="PROSITE" id="PS00138">
    <property type="entry name" value="SUBTILASE_SER"/>
    <property type="match status" value="1"/>
</dbReference>
<dbReference type="PANTHER" id="PTHR43806">
    <property type="entry name" value="PEPTIDASE S8"/>
    <property type="match status" value="1"/>
</dbReference>
<evidence type="ECO:0000256" key="1">
    <source>
        <dbReference type="ARBA" id="ARBA00011073"/>
    </source>
</evidence>
<comment type="caution">
    <text evidence="10">The sequence shown here is derived from an EMBL/GenBank/DDBJ whole genome shotgun (WGS) entry which is preliminary data.</text>
</comment>
<dbReference type="SUPFAM" id="SSF52743">
    <property type="entry name" value="Subtilisin-like"/>
    <property type="match status" value="1"/>
</dbReference>
<accession>A0A918ASV3</accession>
<sequence length="515" mass="52470">MKRDFVRVTGVLGASVLAFGAFSGVSQAAAEGDIAMAAQGTAVPDRYVVVLKDDVGIQGAELTARHGGKVTATWQHALRGFAVEASEAEAKRLAADPAVKSVSQDVVVSASEVQANPPSWGLDRADQRDLPLDAAYSYGTTAENVHAYVIDTGIRTTHSTFGGRASWGVDFVDGSNTDCQGHGTHVAGTIGGAEYGVAKGVKLVAVRVLDCNGSGTLADVVSGVDWVTANAAKPAVANMSLGAVASAATAPLEDAVRASIASGVTYALASGNSNRNACGYSPALVGEALTVNASTDGDARAWFSNYGNCTDLYAPGMDITSAWNTGDSDTAVLDGTSMATPHVAGAVALHLAAHADSTPADAHAALVDSATADKIGDAGAGSPNRLLHTGALAGTPAKVDLVRYVKGGDHLSSTTGAPEGYRAEGSLGKLLATQLPATWAVYQCSLGWDSFTSLDPNCEGNTRVGLLGYIHENSVDGSGALFRCVVRGSGGDHMDSRDQNCEGQVAEGRLGYVLN</sequence>
<evidence type="ECO:0000256" key="4">
    <source>
        <dbReference type="ARBA" id="ARBA00022825"/>
    </source>
</evidence>
<name>A0A918ASV3_9PSEU</name>
<dbReference type="InterPro" id="IPR022398">
    <property type="entry name" value="Peptidase_S8_His-AS"/>
</dbReference>
<feature type="domain" description="Peptidase S8/S53" evidence="8">
    <location>
        <begin position="149"/>
        <end position="373"/>
    </location>
</feature>
<dbReference type="CDD" id="cd04077">
    <property type="entry name" value="Peptidases_S8_PCSK9_ProteinaseK_like"/>
    <property type="match status" value="1"/>
</dbReference>
<dbReference type="FunFam" id="3.40.50.200:FF:000014">
    <property type="entry name" value="Proteinase K"/>
    <property type="match status" value="1"/>
</dbReference>
<evidence type="ECO:0000259" key="9">
    <source>
        <dbReference type="Pfam" id="PF05922"/>
    </source>
</evidence>
<dbReference type="EMBL" id="BMRG01000019">
    <property type="protein sequence ID" value="GGP79196.1"/>
    <property type="molecule type" value="Genomic_DNA"/>
</dbReference>
<dbReference type="AlphaFoldDB" id="A0A918ASV3"/>
<reference evidence="10" key="2">
    <citation type="submission" date="2020-09" db="EMBL/GenBank/DDBJ databases">
        <authorList>
            <person name="Sun Q."/>
            <person name="Ohkuma M."/>
        </authorList>
    </citation>
    <scope>NUCLEOTIDE SEQUENCE</scope>
    <source>
        <strain evidence="10">JCM 3313</strain>
    </source>
</reference>
<feature type="active site" description="Charge relay system" evidence="5">
    <location>
        <position position="337"/>
    </location>
</feature>
<dbReference type="InterPro" id="IPR010259">
    <property type="entry name" value="S8pro/Inhibitor_I9"/>
</dbReference>
<dbReference type="PROSITE" id="PS00136">
    <property type="entry name" value="SUBTILASE_ASP"/>
    <property type="match status" value="1"/>
</dbReference>
<keyword evidence="4 5" id="KW-0720">Serine protease</keyword>
<dbReference type="PANTHER" id="PTHR43806:SF11">
    <property type="entry name" value="CEREVISIN-RELATED"/>
    <property type="match status" value="1"/>
</dbReference>
<dbReference type="GO" id="GO:0004252">
    <property type="term" value="F:serine-type endopeptidase activity"/>
    <property type="evidence" value="ECO:0007669"/>
    <property type="project" value="UniProtKB-UniRule"/>
</dbReference>
<evidence type="ECO:0000256" key="3">
    <source>
        <dbReference type="ARBA" id="ARBA00022801"/>
    </source>
</evidence>
<dbReference type="InterPro" id="IPR015500">
    <property type="entry name" value="Peptidase_S8_subtilisin-rel"/>
</dbReference>
<feature type="signal peptide" evidence="7">
    <location>
        <begin position="1"/>
        <end position="28"/>
    </location>
</feature>
<evidence type="ECO:0000256" key="2">
    <source>
        <dbReference type="ARBA" id="ARBA00022670"/>
    </source>
</evidence>
<organism evidence="10 11">
    <name type="scientific">Saccharothrix coeruleofusca</name>
    <dbReference type="NCBI Taxonomy" id="33919"/>
    <lineage>
        <taxon>Bacteria</taxon>
        <taxon>Bacillati</taxon>
        <taxon>Actinomycetota</taxon>
        <taxon>Actinomycetes</taxon>
        <taxon>Pseudonocardiales</taxon>
        <taxon>Pseudonocardiaceae</taxon>
        <taxon>Saccharothrix</taxon>
    </lineage>
</organism>
<comment type="similarity">
    <text evidence="1 5 6">Belongs to the peptidase S8 family.</text>
</comment>
<keyword evidence="7" id="KW-0732">Signal</keyword>
<dbReference type="Gene3D" id="3.30.70.80">
    <property type="entry name" value="Peptidase S8 propeptide/proteinase inhibitor I9"/>
    <property type="match status" value="1"/>
</dbReference>
<dbReference type="PRINTS" id="PR00723">
    <property type="entry name" value="SUBTILISIN"/>
</dbReference>
<dbReference type="GO" id="GO:0005615">
    <property type="term" value="C:extracellular space"/>
    <property type="evidence" value="ECO:0007669"/>
    <property type="project" value="TreeGrafter"/>
</dbReference>
<evidence type="ECO:0000313" key="10">
    <source>
        <dbReference type="EMBL" id="GGP79196.1"/>
    </source>
</evidence>
<keyword evidence="11" id="KW-1185">Reference proteome</keyword>
<dbReference type="Pfam" id="PF05922">
    <property type="entry name" value="Inhibitor_I9"/>
    <property type="match status" value="1"/>
</dbReference>
<dbReference type="Pfam" id="PF00082">
    <property type="entry name" value="Peptidase_S8"/>
    <property type="match status" value="1"/>
</dbReference>
<evidence type="ECO:0000256" key="7">
    <source>
        <dbReference type="SAM" id="SignalP"/>
    </source>
</evidence>
<evidence type="ECO:0000313" key="11">
    <source>
        <dbReference type="Proteomes" id="UP000639606"/>
    </source>
</evidence>
<dbReference type="Proteomes" id="UP000639606">
    <property type="component" value="Unassembled WGS sequence"/>
</dbReference>
<feature type="domain" description="Inhibitor I9" evidence="9">
    <location>
        <begin position="66"/>
        <end position="109"/>
    </location>
</feature>
<protein>
    <submittedName>
        <fullName evidence="10">Serine protease</fullName>
    </submittedName>
</protein>
<evidence type="ECO:0000256" key="5">
    <source>
        <dbReference type="PROSITE-ProRule" id="PRU01240"/>
    </source>
</evidence>
<dbReference type="GO" id="GO:0006508">
    <property type="term" value="P:proteolysis"/>
    <property type="evidence" value="ECO:0007669"/>
    <property type="project" value="UniProtKB-KW"/>
</dbReference>
<feature type="active site" description="Charge relay system" evidence="5">
    <location>
        <position position="182"/>
    </location>
</feature>
<dbReference type="SUPFAM" id="SSF54897">
    <property type="entry name" value="Protease propeptides/inhibitors"/>
    <property type="match status" value="1"/>
</dbReference>
<dbReference type="InterPro" id="IPR023827">
    <property type="entry name" value="Peptidase_S8_Asp-AS"/>
</dbReference>
<dbReference type="InterPro" id="IPR000209">
    <property type="entry name" value="Peptidase_S8/S53_dom"/>
</dbReference>
<dbReference type="PROSITE" id="PS51892">
    <property type="entry name" value="SUBTILASE"/>
    <property type="match status" value="1"/>
</dbReference>
<dbReference type="InterPro" id="IPR050131">
    <property type="entry name" value="Peptidase_S8_subtilisin-like"/>
</dbReference>
<evidence type="ECO:0000256" key="6">
    <source>
        <dbReference type="RuleBase" id="RU003355"/>
    </source>
</evidence>
<evidence type="ECO:0000259" key="8">
    <source>
        <dbReference type="Pfam" id="PF00082"/>
    </source>
</evidence>
<keyword evidence="2 5" id="KW-0645">Protease</keyword>
<reference evidence="10" key="1">
    <citation type="journal article" date="2014" name="Int. J. Syst. Evol. Microbiol.">
        <title>Complete genome sequence of Corynebacterium casei LMG S-19264T (=DSM 44701T), isolated from a smear-ripened cheese.</title>
        <authorList>
            <consortium name="US DOE Joint Genome Institute (JGI-PGF)"/>
            <person name="Walter F."/>
            <person name="Albersmeier A."/>
            <person name="Kalinowski J."/>
            <person name="Ruckert C."/>
        </authorList>
    </citation>
    <scope>NUCLEOTIDE SEQUENCE</scope>
    <source>
        <strain evidence="10">JCM 3313</strain>
    </source>
</reference>
<feature type="active site" description="Charge relay system" evidence="5">
    <location>
        <position position="151"/>
    </location>
</feature>
<keyword evidence="3 5" id="KW-0378">Hydrolase</keyword>
<dbReference type="PROSITE" id="PS00137">
    <property type="entry name" value="SUBTILASE_HIS"/>
    <property type="match status" value="1"/>
</dbReference>
<dbReference type="RefSeq" id="WP_229796246.1">
    <property type="nucleotide sequence ID" value="NZ_BMRG01000019.1"/>
</dbReference>
<dbReference type="InterPro" id="IPR037045">
    <property type="entry name" value="S8pro/Inhibitor_I9_sf"/>
</dbReference>
<dbReference type="InterPro" id="IPR034193">
    <property type="entry name" value="PCSK9_ProteinaseK-like"/>
</dbReference>
<dbReference type="InterPro" id="IPR023828">
    <property type="entry name" value="Peptidase_S8_Ser-AS"/>
</dbReference>
<proteinExistence type="inferred from homology"/>
<dbReference type="InterPro" id="IPR036852">
    <property type="entry name" value="Peptidase_S8/S53_dom_sf"/>
</dbReference>
<feature type="chain" id="PRO_5039359196" evidence="7">
    <location>
        <begin position="29"/>
        <end position="515"/>
    </location>
</feature>